<comment type="caution">
    <text evidence="3">The sequence shown here is derived from an EMBL/GenBank/DDBJ whole genome shotgun (WGS) entry which is preliminary data.</text>
</comment>
<evidence type="ECO:0000313" key="4">
    <source>
        <dbReference type="Proteomes" id="UP000268096"/>
    </source>
</evidence>
<dbReference type="Pfam" id="PF08502">
    <property type="entry name" value="LeuA_dimer"/>
    <property type="match status" value="1"/>
</dbReference>
<gene>
    <name evidence="3" type="ORF">ALP48_01785</name>
</gene>
<dbReference type="SUPFAM" id="SSF110921">
    <property type="entry name" value="2-isopropylmalate synthase LeuA, allosteric (dimerisation) domain"/>
    <property type="match status" value="1"/>
</dbReference>
<dbReference type="InterPro" id="IPR013709">
    <property type="entry name" value="2-isopropylmalate_synth_dimer"/>
</dbReference>
<name>A0A3M5KTA0_PSESX</name>
<evidence type="ECO:0000313" key="3">
    <source>
        <dbReference type="EMBL" id="RMT38502.1"/>
    </source>
</evidence>
<protein>
    <submittedName>
        <fullName evidence="3">2-isopropylmalate synthase</fullName>
    </submittedName>
</protein>
<organism evidence="3 4">
    <name type="scientific">Pseudomonas syringae pv. solidagae</name>
    <dbReference type="NCBI Taxonomy" id="264458"/>
    <lineage>
        <taxon>Bacteria</taxon>
        <taxon>Pseudomonadati</taxon>
        <taxon>Pseudomonadota</taxon>
        <taxon>Gammaproteobacteria</taxon>
        <taxon>Pseudomonadales</taxon>
        <taxon>Pseudomonadaceae</taxon>
        <taxon>Pseudomonas</taxon>
        <taxon>Pseudomonas syringae</taxon>
    </lineage>
</organism>
<keyword evidence="1" id="KW-0808">Transferase</keyword>
<dbReference type="InterPro" id="IPR036230">
    <property type="entry name" value="LeuA_allosteric_dom_sf"/>
</dbReference>
<evidence type="ECO:0000256" key="1">
    <source>
        <dbReference type="ARBA" id="ARBA00022679"/>
    </source>
</evidence>
<proteinExistence type="predicted"/>
<reference evidence="3 4" key="1">
    <citation type="submission" date="2018-08" db="EMBL/GenBank/DDBJ databases">
        <title>Recombination of ecologically and evolutionarily significant loci maintains genetic cohesion in the Pseudomonas syringae species complex.</title>
        <authorList>
            <person name="Dillon M."/>
            <person name="Thakur S."/>
            <person name="Almeida R.N.D."/>
            <person name="Weir B.S."/>
            <person name="Guttman D.S."/>
        </authorList>
    </citation>
    <scope>NUCLEOTIDE SEQUENCE [LARGE SCALE GENOMIC DNA]</scope>
    <source>
        <strain evidence="3 4">ICMP 16926</strain>
    </source>
</reference>
<dbReference type="EMBL" id="RBTH01000395">
    <property type="protein sequence ID" value="RMT38502.1"/>
    <property type="molecule type" value="Genomic_DNA"/>
</dbReference>
<sequence>MNGERAVHGVGIDENITTASFRALFSALNRSLSQTQAKAA</sequence>
<feature type="domain" description="2-isopropylmalate synthase LeuA allosteric (dimerisation)" evidence="2">
    <location>
        <begin position="3"/>
        <end position="31"/>
    </location>
</feature>
<dbReference type="GO" id="GO:0009098">
    <property type="term" value="P:L-leucine biosynthetic process"/>
    <property type="evidence" value="ECO:0007669"/>
    <property type="project" value="InterPro"/>
</dbReference>
<dbReference type="AlphaFoldDB" id="A0A3M5KTA0"/>
<dbReference type="GO" id="GO:0003852">
    <property type="term" value="F:2-isopropylmalate synthase activity"/>
    <property type="evidence" value="ECO:0007669"/>
    <property type="project" value="InterPro"/>
</dbReference>
<dbReference type="Proteomes" id="UP000268096">
    <property type="component" value="Unassembled WGS sequence"/>
</dbReference>
<evidence type="ECO:0000259" key="2">
    <source>
        <dbReference type="Pfam" id="PF08502"/>
    </source>
</evidence>
<accession>A0A3M5KTA0</accession>
<dbReference type="Gene3D" id="3.30.160.270">
    <property type="match status" value="1"/>
</dbReference>